<evidence type="ECO:0000313" key="3">
    <source>
        <dbReference type="Proteomes" id="UP001549313"/>
    </source>
</evidence>
<sequence>MSLVELEKPPKSAAAGQYLGFSLQQLRACYHLFSAADSDSVSLEYLDDVAVHRADGSLLLEQDKSTLTGNPAADKAVDLWKTFSNWATLCTDKTIDPARTDFRLFITPAKTGALVAEMSAATTAAACATVLAKIGKLVDPKKPDVGCAPQVRKFLSAKPEICSAIIARFSLISETDALESVRQFVRAGLPQAAVDNMTAAAIGIARDRYDRMLREGKTRKIDAVVFRRQFQAFTRTSNLAGYLLSKAPVPADEVVAMVVSDAPTFVRQLQAVEASSELLTSAVSDYLRTISDKVEWAEEGSVVAESFNELDGQLIRKHTLVRDEVEDIHSGLSEPERGRRVYRECSKVQLPLDGQSLPSHFIAGAFNDLAEGVRLGWHPAYAALFKGVAQ</sequence>
<gene>
    <name evidence="2" type="ORF">ABIE19_003085</name>
</gene>
<dbReference type="InterPro" id="IPR046913">
    <property type="entry name" value="ABC-3C_CTD7"/>
</dbReference>
<evidence type="ECO:0000259" key="1">
    <source>
        <dbReference type="Pfam" id="PF20283"/>
    </source>
</evidence>
<name>A0ABV2REW5_9CAUL</name>
<reference evidence="2 3" key="1">
    <citation type="submission" date="2024-06" db="EMBL/GenBank/DDBJ databases">
        <title>Sorghum-associated microbial communities from plants grown in Nebraska, USA.</title>
        <authorList>
            <person name="Schachtman D."/>
        </authorList>
    </citation>
    <scope>NUCLEOTIDE SEQUENCE [LARGE SCALE GENOMIC DNA]</scope>
    <source>
        <strain evidence="2 3">2814</strain>
    </source>
</reference>
<comment type="caution">
    <text evidence="2">The sequence shown here is derived from an EMBL/GenBank/DDBJ whole genome shotgun (WGS) entry which is preliminary data.</text>
</comment>
<keyword evidence="3" id="KW-1185">Reference proteome</keyword>
<accession>A0ABV2REW5</accession>
<organism evidence="2 3">
    <name type="scientific">Brevundimonas faecalis</name>
    <dbReference type="NCBI Taxonomy" id="947378"/>
    <lineage>
        <taxon>Bacteria</taxon>
        <taxon>Pseudomonadati</taxon>
        <taxon>Pseudomonadota</taxon>
        <taxon>Alphaproteobacteria</taxon>
        <taxon>Caulobacterales</taxon>
        <taxon>Caulobacteraceae</taxon>
        <taxon>Brevundimonas</taxon>
    </lineage>
</organism>
<dbReference type="Proteomes" id="UP001549313">
    <property type="component" value="Unassembled WGS sequence"/>
</dbReference>
<dbReference type="Pfam" id="PF20283">
    <property type="entry name" value="CTD7"/>
    <property type="match status" value="1"/>
</dbReference>
<dbReference type="EMBL" id="JBEPTF010000005">
    <property type="protein sequence ID" value="MET4685134.1"/>
    <property type="molecule type" value="Genomic_DNA"/>
</dbReference>
<dbReference type="RefSeq" id="WP_354090102.1">
    <property type="nucleotide sequence ID" value="NZ_JBEPTF010000005.1"/>
</dbReference>
<proteinExistence type="predicted"/>
<protein>
    <recommendedName>
        <fullName evidence="1">ABC-three component systems C-terminal domain-containing protein</fullName>
    </recommendedName>
</protein>
<evidence type="ECO:0000313" key="2">
    <source>
        <dbReference type="EMBL" id="MET4685134.1"/>
    </source>
</evidence>
<feature type="domain" description="ABC-three component systems C-terminal" evidence="1">
    <location>
        <begin position="265"/>
        <end position="383"/>
    </location>
</feature>